<name>A0ABS9YMZ3_9ACTN</name>
<evidence type="ECO:0000313" key="3">
    <source>
        <dbReference type="Proteomes" id="UP001165269"/>
    </source>
</evidence>
<sequence>MIPSSVSRHPVFWATVPFLCAALAGSGLVSTPAAANVLLDEPTAVSGYTYVERHSTYDSSSSRSVSAPCPSGKVVLAGGVRMVGGRHGVLLRGSYPVHSSAGDRWTASAEEVGAGSTAKWQLRAYAVCADKPAGLTYKQADSAFDSFSPKIVAVACPASTRLIGLGARITGADHRVGLNSLTLTRGLRAGYARASEAMPTARRWDITTYAVCADPLQQTFHESAWKHAAATASSKTAVARCWPGSRAYATGLRFYGSGATLDRLAPTELRPTPIPPVRAEGVAGLSELAPGTPATWAVKAQVICVR</sequence>
<dbReference type="Proteomes" id="UP001165269">
    <property type="component" value="Unassembled WGS sequence"/>
</dbReference>
<gene>
    <name evidence="2" type="ORF">MQP27_39735</name>
</gene>
<feature type="chain" id="PRO_5046860228" description="Secreted protein" evidence="1">
    <location>
        <begin position="36"/>
        <end position="306"/>
    </location>
</feature>
<proteinExistence type="predicted"/>
<comment type="caution">
    <text evidence="2">The sequence shown here is derived from an EMBL/GenBank/DDBJ whole genome shotgun (WGS) entry which is preliminary data.</text>
</comment>
<keyword evidence="1" id="KW-0732">Signal</keyword>
<evidence type="ECO:0000313" key="2">
    <source>
        <dbReference type="EMBL" id="MCI3277216.1"/>
    </source>
</evidence>
<evidence type="ECO:0008006" key="4">
    <source>
        <dbReference type="Google" id="ProtNLM"/>
    </source>
</evidence>
<keyword evidence="3" id="KW-1185">Reference proteome</keyword>
<reference evidence="2" key="1">
    <citation type="submission" date="2022-03" db="EMBL/GenBank/DDBJ databases">
        <title>Streptomyces 7R015 and 7R016 isolated from Barleria lupulina in Thailand.</title>
        <authorList>
            <person name="Kanchanasin P."/>
            <person name="Phongsopitanun W."/>
            <person name="Tanasupawat S."/>
        </authorList>
    </citation>
    <scope>NUCLEOTIDE SEQUENCE</scope>
    <source>
        <strain evidence="2">7R015</strain>
    </source>
</reference>
<organism evidence="2 3">
    <name type="scientific">Streptomyces cylindrosporus</name>
    <dbReference type="NCBI Taxonomy" id="2927583"/>
    <lineage>
        <taxon>Bacteria</taxon>
        <taxon>Bacillati</taxon>
        <taxon>Actinomycetota</taxon>
        <taxon>Actinomycetes</taxon>
        <taxon>Kitasatosporales</taxon>
        <taxon>Streptomycetaceae</taxon>
        <taxon>Streptomyces</taxon>
    </lineage>
</organism>
<dbReference type="RefSeq" id="WP_242774597.1">
    <property type="nucleotide sequence ID" value="NZ_JALDAY010000014.1"/>
</dbReference>
<evidence type="ECO:0000256" key="1">
    <source>
        <dbReference type="SAM" id="SignalP"/>
    </source>
</evidence>
<accession>A0ABS9YMZ3</accession>
<dbReference type="EMBL" id="JALDAY010000014">
    <property type="protein sequence ID" value="MCI3277216.1"/>
    <property type="molecule type" value="Genomic_DNA"/>
</dbReference>
<protein>
    <recommendedName>
        <fullName evidence="4">Secreted protein</fullName>
    </recommendedName>
</protein>
<feature type="signal peptide" evidence="1">
    <location>
        <begin position="1"/>
        <end position="35"/>
    </location>
</feature>